<evidence type="ECO:0000256" key="6">
    <source>
        <dbReference type="ARBA" id="ARBA00022705"/>
    </source>
</evidence>
<organism evidence="10 11">
    <name type="scientific">Nonomuraea zeae</name>
    <dbReference type="NCBI Taxonomy" id="1642303"/>
    <lineage>
        <taxon>Bacteria</taxon>
        <taxon>Bacillati</taxon>
        <taxon>Actinomycetota</taxon>
        <taxon>Actinomycetes</taxon>
        <taxon>Streptosporangiales</taxon>
        <taxon>Streptosporangiaceae</taxon>
        <taxon>Nonomuraea</taxon>
    </lineage>
</organism>
<dbReference type="SMART" id="SM00422">
    <property type="entry name" value="HTH_MERR"/>
    <property type="match status" value="1"/>
</dbReference>
<evidence type="ECO:0000256" key="7">
    <source>
        <dbReference type="ARBA" id="ARBA00022932"/>
    </source>
</evidence>
<keyword evidence="3" id="KW-0963">Cytoplasm</keyword>
<evidence type="ECO:0000256" key="4">
    <source>
        <dbReference type="ARBA" id="ARBA00022679"/>
    </source>
</evidence>
<dbReference type="OrthoDB" id="7849865at2"/>
<dbReference type="AlphaFoldDB" id="A0A5S4G0T4"/>
<evidence type="ECO:0000313" key="10">
    <source>
        <dbReference type="EMBL" id="TMR26645.1"/>
    </source>
</evidence>
<comment type="caution">
    <text evidence="10">The sequence shown here is derived from an EMBL/GenBank/DDBJ whole genome shotgun (WGS) entry which is preliminary data.</text>
</comment>
<dbReference type="InterPro" id="IPR009061">
    <property type="entry name" value="DNA-bd_dom_put_sf"/>
</dbReference>
<evidence type="ECO:0000256" key="3">
    <source>
        <dbReference type="ARBA" id="ARBA00022490"/>
    </source>
</evidence>
<dbReference type="InterPro" id="IPR001001">
    <property type="entry name" value="DNA_polIII_beta"/>
</dbReference>
<dbReference type="PROSITE" id="PS50937">
    <property type="entry name" value="HTH_MERR_2"/>
    <property type="match status" value="1"/>
</dbReference>
<feature type="domain" description="HTH merR-type" evidence="9">
    <location>
        <begin position="7"/>
        <end position="77"/>
    </location>
</feature>
<dbReference type="GO" id="GO:0006271">
    <property type="term" value="P:DNA strand elongation involved in DNA replication"/>
    <property type="evidence" value="ECO:0007669"/>
    <property type="project" value="TreeGrafter"/>
</dbReference>
<dbReference type="SUPFAM" id="SSF55979">
    <property type="entry name" value="DNA clamp"/>
    <property type="match status" value="2"/>
</dbReference>
<name>A0A5S4G0T4_9ACTN</name>
<keyword evidence="4" id="KW-0808">Transferase</keyword>
<dbReference type="GO" id="GO:0003887">
    <property type="term" value="F:DNA-directed DNA polymerase activity"/>
    <property type="evidence" value="ECO:0007669"/>
    <property type="project" value="UniProtKB-KW"/>
</dbReference>
<evidence type="ECO:0000256" key="2">
    <source>
        <dbReference type="ARBA" id="ARBA00010752"/>
    </source>
</evidence>
<dbReference type="InterPro" id="IPR022637">
    <property type="entry name" value="DNA_polIII_beta_cen"/>
</dbReference>
<dbReference type="SUPFAM" id="SSF46955">
    <property type="entry name" value="Putative DNA-binding domain"/>
    <property type="match status" value="1"/>
</dbReference>
<keyword evidence="5" id="KW-0548">Nucleotidyltransferase</keyword>
<dbReference type="InterPro" id="IPR000551">
    <property type="entry name" value="MerR-type_HTH_dom"/>
</dbReference>
<dbReference type="Pfam" id="PF13411">
    <property type="entry name" value="MerR_1"/>
    <property type="match status" value="1"/>
</dbReference>
<dbReference type="EMBL" id="VCKX01000191">
    <property type="protein sequence ID" value="TMR26645.1"/>
    <property type="molecule type" value="Genomic_DNA"/>
</dbReference>
<keyword evidence="7" id="KW-0239">DNA-directed DNA polymerase</keyword>
<accession>A0A5S4G0T4</accession>
<dbReference type="GO" id="GO:0006355">
    <property type="term" value="P:regulation of DNA-templated transcription"/>
    <property type="evidence" value="ECO:0007669"/>
    <property type="project" value="InterPro"/>
</dbReference>
<keyword evidence="8" id="KW-0238">DNA-binding</keyword>
<reference evidence="10 11" key="1">
    <citation type="submission" date="2019-05" db="EMBL/GenBank/DDBJ databases">
        <title>Draft genome sequence of Nonomuraea zeae DSM 100528.</title>
        <authorList>
            <person name="Saricaoglu S."/>
            <person name="Isik K."/>
        </authorList>
    </citation>
    <scope>NUCLEOTIDE SEQUENCE [LARGE SCALE GENOMIC DNA]</scope>
    <source>
        <strain evidence="10 11">DSM 100528</strain>
    </source>
</reference>
<dbReference type="Gene3D" id="1.10.1660.10">
    <property type="match status" value="1"/>
</dbReference>
<dbReference type="PANTHER" id="PTHR30478:SF0">
    <property type="entry name" value="BETA SLIDING CLAMP"/>
    <property type="match status" value="1"/>
</dbReference>
<dbReference type="Gene3D" id="3.10.150.10">
    <property type="entry name" value="DNA Polymerase III, subunit A, domain 2"/>
    <property type="match status" value="2"/>
</dbReference>
<dbReference type="Proteomes" id="UP000306628">
    <property type="component" value="Unassembled WGS sequence"/>
</dbReference>
<proteinExistence type="inferred from homology"/>
<dbReference type="GO" id="GO:0003677">
    <property type="term" value="F:DNA binding"/>
    <property type="evidence" value="ECO:0007669"/>
    <property type="project" value="UniProtKB-KW"/>
</dbReference>
<dbReference type="GO" id="GO:0009360">
    <property type="term" value="C:DNA polymerase III complex"/>
    <property type="evidence" value="ECO:0007669"/>
    <property type="project" value="InterPro"/>
</dbReference>
<comment type="subcellular location">
    <subcellularLocation>
        <location evidence="1">Cytoplasm</location>
    </subcellularLocation>
</comment>
<comment type="similarity">
    <text evidence="2">Belongs to the beta sliding clamp family.</text>
</comment>
<evidence type="ECO:0000259" key="9">
    <source>
        <dbReference type="PROSITE" id="PS50937"/>
    </source>
</evidence>
<sequence>MDDNDGLMSIGAFARRVGLAPSALRFYDDCDVLRPASVDDATGYRYYSPGQEARAVLVRRLREAGMPLTDATVVLDGTRAEARAVLEAHARRAREAAESAQSAIEEVLRDLPGGARRATARLGGAELASAVRQVAPAVATGPAREEFPALGCVLIELDRQEVRLVATDRYRLAVRALRPSSAEGDPCRLLVGVSELADLASWALREPDISIEVDQQGGRLHGAGATRDLPAVDATFPDYRMVLDGLPATRHRIIADRAALRAATAAAGHDGPLTLRTDEQQLTLVSRGAPTATPAAVCTGPPVRIAFDPGVLLQALDSGVGPDVLLEISSPIEPVVVRSADQGSFTSLVMPVHDTPADE</sequence>
<keyword evidence="6" id="KW-0235">DNA replication</keyword>
<evidence type="ECO:0000313" key="11">
    <source>
        <dbReference type="Proteomes" id="UP000306628"/>
    </source>
</evidence>
<evidence type="ECO:0000256" key="1">
    <source>
        <dbReference type="ARBA" id="ARBA00004496"/>
    </source>
</evidence>
<evidence type="ECO:0000256" key="5">
    <source>
        <dbReference type="ARBA" id="ARBA00022695"/>
    </source>
</evidence>
<dbReference type="RefSeq" id="WP_138695369.1">
    <property type="nucleotide sequence ID" value="NZ_JBHSAZ010000025.1"/>
</dbReference>
<dbReference type="PROSITE" id="PS00552">
    <property type="entry name" value="HTH_MERR_1"/>
    <property type="match status" value="1"/>
</dbReference>
<dbReference type="GO" id="GO:0005737">
    <property type="term" value="C:cytoplasm"/>
    <property type="evidence" value="ECO:0007669"/>
    <property type="project" value="UniProtKB-SubCell"/>
</dbReference>
<dbReference type="PANTHER" id="PTHR30478">
    <property type="entry name" value="DNA POLYMERASE III SUBUNIT BETA"/>
    <property type="match status" value="1"/>
</dbReference>
<dbReference type="GO" id="GO:0008408">
    <property type="term" value="F:3'-5' exonuclease activity"/>
    <property type="evidence" value="ECO:0007669"/>
    <property type="project" value="InterPro"/>
</dbReference>
<dbReference type="InterPro" id="IPR046938">
    <property type="entry name" value="DNA_clamp_sf"/>
</dbReference>
<protein>
    <submittedName>
        <fullName evidence="10">MerR family transcriptional regulator</fullName>
    </submittedName>
</protein>
<dbReference type="Pfam" id="PF02767">
    <property type="entry name" value="DNA_pol3_beta_2"/>
    <property type="match status" value="1"/>
</dbReference>
<gene>
    <name evidence="10" type="ORF">ETD85_41760</name>
</gene>
<dbReference type="SMART" id="SM00480">
    <property type="entry name" value="POL3Bc"/>
    <property type="match status" value="1"/>
</dbReference>
<keyword evidence="11" id="KW-1185">Reference proteome</keyword>
<evidence type="ECO:0000256" key="8">
    <source>
        <dbReference type="ARBA" id="ARBA00023125"/>
    </source>
</evidence>